<dbReference type="SMART" id="SM00822">
    <property type="entry name" value="PKS_KR"/>
    <property type="match status" value="1"/>
</dbReference>
<dbReference type="GO" id="GO:0006633">
    <property type="term" value="P:fatty acid biosynthetic process"/>
    <property type="evidence" value="ECO:0007669"/>
    <property type="project" value="TreeGrafter"/>
</dbReference>
<protein>
    <recommendedName>
        <fullName evidence="1">Ketoreductase domain-containing protein</fullName>
    </recommendedName>
</protein>
<comment type="caution">
    <text evidence="2">The sequence shown here is derived from an EMBL/GenBank/DDBJ whole genome shotgun (WGS) entry which is preliminary data.</text>
</comment>
<feature type="domain" description="Ketoreductase" evidence="1">
    <location>
        <begin position="185"/>
        <end position="367"/>
    </location>
</feature>
<evidence type="ECO:0000259" key="1">
    <source>
        <dbReference type="SMART" id="SM00822"/>
    </source>
</evidence>
<dbReference type="GO" id="GO:0004312">
    <property type="term" value="F:fatty acid synthase activity"/>
    <property type="evidence" value="ECO:0007669"/>
    <property type="project" value="TreeGrafter"/>
</dbReference>
<dbReference type="PANTHER" id="PTHR43775">
    <property type="entry name" value="FATTY ACID SYNTHASE"/>
    <property type="match status" value="1"/>
</dbReference>
<gene>
    <name evidence="2" type="ORF">HCN44_007486</name>
</gene>
<dbReference type="OrthoDB" id="329835at2759"/>
<proteinExistence type="predicted"/>
<accession>A0A834XQT0</accession>
<evidence type="ECO:0000313" key="3">
    <source>
        <dbReference type="Proteomes" id="UP000639338"/>
    </source>
</evidence>
<sequence length="476" mass="53701">MKKFIINKFPQIKQDHIGNLIDMNLIENIIIEITKGQGVNVVLNFVSDNHKNILINCLKEGGKLLQIKDVDNEINNTIEFDLTKSIDFQVISLIDLLKTNNDDDEILLKLRDLLQNGVNEGIVKPLSSIIFNRDQLKLAFEHLMNNNEVTEKVVIQIQNEINNKLNSKQLISLPVIPRFYCNPNYSYIIYGGLGGFGLELADWLFIRGAKYLILTSRSGIKNGYQQMKINYWKKNGVKVEIISEKLAHIEKDCVNILEISSNIAPVGGIFNLAVELDNKLFCNHTAKTFDYSFKSKAWSTKNFDKLSRKMCKNIKNFVVFSSVASSYGCQGMTSYGMTNSIMEKICEKRIADGLPALSIQWGAIDNVGILENMQINNNNSIFAGTFRQKISSCIDALDKFLMQSQPVVLSMIIPEKQSKKSDTISNIVDAVIKIIGLKDSKMINKHVPLSQLGVDSILKTKLCRHKNNKKKATETV</sequence>
<dbReference type="InterPro" id="IPR013968">
    <property type="entry name" value="PKS_KR"/>
</dbReference>
<keyword evidence="3" id="KW-1185">Reference proteome</keyword>
<dbReference type="EMBL" id="JACMRX010000005">
    <property type="protein sequence ID" value="KAF7989176.1"/>
    <property type="molecule type" value="Genomic_DNA"/>
</dbReference>
<organism evidence="2 3">
    <name type="scientific">Aphidius gifuensis</name>
    <name type="common">Parasitoid wasp</name>
    <dbReference type="NCBI Taxonomy" id="684658"/>
    <lineage>
        <taxon>Eukaryota</taxon>
        <taxon>Metazoa</taxon>
        <taxon>Ecdysozoa</taxon>
        <taxon>Arthropoda</taxon>
        <taxon>Hexapoda</taxon>
        <taxon>Insecta</taxon>
        <taxon>Pterygota</taxon>
        <taxon>Neoptera</taxon>
        <taxon>Endopterygota</taxon>
        <taxon>Hymenoptera</taxon>
        <taxon>Apocrita</taxon>
        <taxon>Ichneumonoidea</taxon>
        <taxon>Braconidae</taxon>
        <taxon>Aphidiinae</taxon>
        <taxon>Aphidius</taxon>
    </lineage>
</organism>
<dbReference type="Gene3D" id="3.40.50.720">
    <property type="entry name" value="NAD(P)-binding Rossmann-like Domain"/>
    <property type="match status" value="1"/>
</dbReference>
<name>A0A834XQT0_APHGI</name>
<dbReference type="InterPro" id="IPR036291">
    <property type="entry name" value="NAD(P)-bd_dom_sf"/>
</dbReference>
<dbReference type="InterPro" id="IPR050091">
    <property type="entry name" value="PKS_NRPS_Biosynth_Enz"/>
</dbReference>
<reference evidence="2 3" key="1">
    <citation type="submission" date="2020-08" db="EMBL/GenBank/DDBJ databases">
        <title>Aphidius gifuensis genome sequencing and assembly.</title>
        <authorList>
            <person name="Du Z."/>
        </authorList>
    </citation>
    <scope>NUCLEOTIDE SEQUENCE [LARGE SCALE GENOMIC DNA]</scope>
    <source>
        <strain evidence="2">YNYX2018</strain>
        <tissue evidence="2">Adults</tissue>
    </source>
</reference>
<dbReference type="AlphaFoldDB" id="A0A834XQT0"/>
<dbReference type="Proteomes" id="UP000639338">
    <property type="component" value="Unassembled WGS sequence"/>
</dbReference>
<evidence type="ECO:0000313" key="2">
    <source>
        <dbReference type="EMBL" id="KAF7989176.1"/>
    </source>
</evidence>
<dbReference type="SUPFAM" id="SSF51735">
    <property type="entry name" value="NAD(P)-binding Rossmann-fold domains"/>
    <property type="match status" value="1"/>
</dbReference>
<dbReference type="Gene3D" id="3.90.180.10">
    <property type="entry name" value="Medium-chain alcohol dehydrogenases, catalytic domain"/>
    <property type="match status" value="1"/>
</dbReference>
<dbReference type="PANTHER" id="PTHR43775:SF23">
    <property type="entry name" value="FATTY ACID SYNTHASE 3"/>
    <property type="match status" value="1"/>
</dbReference>
<dbReference type="Pfam" id="PF08659">
    <property type="entry name" value="KR"/>
    <property type="match status" value="1"/>
</dbReference>
<dbReference type="InterPro" id="IPR057326">
    <property type="entry name" value="KR_dom"/>
</dbReference>